<feature type="transmembrane region" description="Helical" evidence="17">
    <location>
        <begin position="489"/>
        <end position="509"/>
    </location>
</feature>
<evidence type="ECO:0000256" key="4">
    <source>
        <dbReference type="ARBA" id="ARBA00021096"/>
    </source>
</evidence>
<evidence type="ECO:0000256" key="8">
    <source>
        <dbReference type="ARBA" id="ARBA00022792"/>
    </source>
</evidence>
<keyword evidence="12 17" id="KW-0520">NAD</keyword>
<comment type="function">
    <text evidence="17">Core subunit of the mitochondrial membrane respiratory chain NADH dehydrogenase (Complex I) which catalyzes electron transfer from NADH through the respiratory chain, using ubiquinone as an electron acceptor. Essential for the catalytic activity and assembly of complex I.</text>
</comment>
<evidence type="ECO:0000256" key="15">
    <source>
        <dbReference type="ARBA" id="ARBA00023136"/>
    </source>
</evidence>
<evidence type="ECO:0000256" key="2">
    <source>
        <dbReference type="ARBA" id="ARBA00004448"/>
    </source>
</evidence>
<evidence type="ECO:0000256" key="14">
    <source>
        <dbReference type="ARBA" id="ARBA00023128"/>
    </source>
</evidence>
<feature type="transmembrane region" description="Helical" evidence="17">
    <location>
        <begin position="416"/>
        <end position="439"/>
    </location>
</feature>
<keyword evidence="8" id="KW-0999">Mitochondrion inner membrane</keyword>
<comment type="similarity">
    <text evidence="17">Belongs to the complex I subunit 5 family.</text>
</comment>
<evidence type="ECO:0000256" key="11">
    <source>
        <dbReference type="ARBA" id="ARBA00022989"/>
    </source>
</evidence>
<dbReference type="PANTHER" id="PTHR42829:SF2">
    <property type="entry name" value="NADH-UBIQUINONE OXIDOREDUCTASE CHAIN 5"/>
    <property type="match status" value="1"/>
</dbReference>
<keyword evidence="7 17" id="KW-0812">Transmembrane</keyword>
<feature type="transmembrane region" description="Helical" evidence="17">
    <location>
        <begin position="218"/>
        <end position="238"/>
    </location>
</feature>
<dbReference type="InterPro" id="IPR003945">
    <property type="entry name" value="NU5C-like"/>
</dbReference>
<evidence type="ECO:0000256" key="17">
    <source>
        <dbReference type="RuleBase" id="RU003404"/>
    </source>
</evidence>
<keyword evidence="15 17" id="KW-0472">Membrane</keyword>
<evidence type="ECO:0000256" key="9">
    <source>
        <dbReference type="ARBA" id="ARBA00022967"/>
    </source>
</evidence>
<accession>A0A6H0EWQ1</accession>
<feature type="transmembrane region" description="Helical" evidence="17">
    <location>
        <begin position="294"/>
        <end position="316"/>
    </location>
</feature>
<dbReference type="GO" id="GO:0042773">
    <property type="term" value="P:ATP synthesis coupled electron transport"/>
    <property type="evidence" value="ECO:0007669"/>
    <property type="project" value="InterPro"/>
</dbReference>
<organism evidence="21">
    <name type="scientific">Neelides sp. FZ-2019</name>
    <dbReference type="NCBI Taxonomy" id="2583951"/>
    <lineage>
        <taxon>Eukaryota</taxon>
        <taxon>Metazoa</taxon>
        <taxon>Ecdysozoa</taxon>
        <taxon>Arthropoda</taxon>
        <taxon>Hexapoda</taxon>
        <taxon>Collembola</taxon>
        <taxon>Neelipleona</taxon>
        <taxon>Neelidae</taxon>
        <taxon>Neelides</taxon>
    </lineage>
</organism>
<evidence type="ECO:0000256" key="5">
    <source>
        <dbReference type="ARBA" id="ARBA00022448"/>
    </source>
</evidence>
<keyword evidence="10" id="KW-0249">Electron transport</keyword>
<feature type="transmembrane region" description="Helical" evidence="17">
    <location>
        <begin position="542"/>
        <end position="564"/>
    </location>
</feature>
<feature type="transmembrane region" description="Helical" evidence="17">
    <location>
        <begin position="153"/>
        <end position="175"/>
    </location>
</feature>
<feature type="transmembrane region" description="Helical" evidence="17">
    <location>
        <begin position="91"/>
        <end position="108"/>
    </location>
</feature>
<dbReference type="PRINTS" id="PR01434">
    <property type="entry name" value="NADHDHGNASE5"/>
</dbReference>
<dbReference type="GO" id="GO:0008137">
    <property type="term" value="F:NADH dehydrogenase (ubiquinone) activity"/>
    <property type="evidence" value="ECO:0007669"/>
    <property type="project" value="UniProtKB-EC"/>
</dbReference>
<evidence type="ECO:0000256" key="7">
    <source>
        <dbReference type="ARBA" id="ARBA00022692"/>
    </source>
</evidence>
<evidence type="ECO:0000259" key="18">
    <source>
        <dbReference type="Pfam" id="PF00361"/>
    </source>
</evidence>
<dbReference type="Pfam" id="PF00662">
    <property type="entry name" value="Proton_antipo_N"/>
    <property type="match status" value="1"/>
</dbReference>
<evidence type="ECO:0000259" key="20">
    <source>
        <dbReference type="Pfam" id="PF06455"/>
    </source>
</evidence>
<dbReference type="InterPro" id="IPR001750">
    <property type="entry name" value="ND/Mrp_TM"/>
</dbReference>
<evidence type="ECO:0000313" key="21">
    <source>
        <dbReference type="EMBL" id="QIT06413.1"/>
    </source>
</evidence>
<protein>
    <recommendedName>
        <fullName evidence="4 17">NADH-ubiquinone oxidoreductase chain 5</fullName>
        <ecNumber evidence="3 17">7.1.1.2</ecNumber>
    </recommendedName>
</protein>
<dbReference type="AlphaFoldDB" id="A0A6H0EWQ1"/>
<dbReference type="Pfam" id="PF00361">
    <property type="entry name" value="Proton_antipo_M"/>
    <property type="match status" value="1"/>
</dbReference>
<gene>
    <name evidence="21" type="primary">ND5</name>
</gene>
<keyword evidence="14 17" id="KW-0496">Mitochondrion</keyword>
<dbReference type="GO" id="GO:0003954">
    <property type="term" value="F:NADH dehydrogenase activity"/>
    <property type="evidence" value="ECO:0007669"/>
    <property type="project" value="TreeGrafter"/>
</dbReference>
<feature type="domain" description="NADH dehydrogenase subunit 5 C-terminal" evidence="20">
    <location>
        <begin position="391"/>
        <end position="564"/>
    </location>
</feature>
<feature type="transmembrane region" description="Helical" evidence="17">
    <location>
        <begin position="371"/>
        <end position="396"/>
    </location>
</feature>
<feature type="domain" description="NADH:quinone oxidoreductase/Mrp antiporter transmembrane" evidence="18">
    <location>
        <begin position="108"/>
        <end position="386"/>
    </location>
</feature>
<evidence type="ECO:0000256" key="16">
    <source>
        <dbReference type="ARBA" id="ARBA00049551"/>
    </source>
</evidence>
<dbReference type="Pfam" id="PF06455">
    <property type="entry name" value="NADH5_C"/>
    <property type="match status" value="1"/>
</dbReference>
<keyword evidence="13 17" id="KW-0830">Ubiquinone</keyword>
<comment type="catalytic activity">
    <reaction evidence="16 17">
        <text>a ubiquinone + NADH + 5 H(+)(in) = a ubiquinol + NAD(+) + 4 H(+)(out)</text>
        <dbReference type="Rhea" id="RHEA:29091"/>
        <dbReference type="Rhea" id="RHEA-COMP:9565"/>
        <dbReference type="Rhea" id="RHEA-COMP:9566"/>
        <dbReference type="ChEBI" id="CHEBI:15378"/>
        <dbReference type="ChEBI" id="CHEBI:16389"/>
        <dbReference type="ChEBI" id="CHEBI:17976"/>
        <dbReference type="ChEBI" id="CHEBI:57540"/>
        <dbReference type="ChEBI" id="CHEBI:57945"/>
        <dbReference type="EC" id="7.1.1.2"/>
    </reaction>
</comment>
<dbReference type="GO" id="GO:0015990">
    <property type="term" value="P:electron transport coupled proton transport"/>
    <property type="evidence" value="ECO:0007669"/>
    <property type="project" value="TreeGrafter"/>
</dbReference>
<evidence type="ECO:0000256" key="1">
    <source>
        <dbReference type="ARBA" id="ARBA00003257"/>
    </source>
</evidence>
<feature type="transmembrane region" description="Helical" evidence="17">
    <location>
        <begin position="337"/>
        <end position="359"/>
    </location>
</feature>
<evidence type="ECO:0000256" key="13">
    <source>
        <dbReference type="ARBA" id="ARBA00023075"/>
    </source>
</evidence>
<name>A0A6H0EWQ1_9HEXA</name>
<feature type="transmembrane region" description="Helical" evidence="17">
    <location>
        <begin position="270"/>
        <end position="288"/>
    </location>
</feature>
<reference evidence="21" key="1">
    <citation type="submission" date="2019-01" db="EMBL/GenBank/DDBJ databases">
        <title>Mitochondrial phylogenomics of Collembola.</title>
        <authorList>
            <person name="Sun X."/>
            <person name="Xie Z.-J."/>
            <person name="Dong J."/>
            <person name="Yu D.-Y."/>
        </authorList>
    </citation>
    <scope>NUCLEOTIDE SEQUENCE</scope>
</reference>
<evidence type="ECO:0000256" key="3">
    <source>
        <dbReference type="ARBA" id="ARBA00012944"/>
    </source>
</evidence>
<geneLocation type="mitochondrion" evidence="21"/>
<keyword evidence="6" id="KW-0679">Respiratory chain</keyword>
<proteinExistence type="inferred from homology"/>
<dbReference type="InterPro" id="IPR010934">
    <property type="entry name" value="NADH_DH_su5_C"/>
</dbReference>
<feature type="transmembrane region" description="Helical" evidence="17">
    <location>
        <begin position="61"/>
        <end position="84"/>
    </location>
</feature>
<evidence type="ECO:0000259" key="19">
    <source>
        <dbReference type="Pfam" id="PF00662"/>
    </source>
</evidence>
<evidence type="ECO:0000256" key="6">
    <source>
        <dbReference type="ARBA" id="ARBA00022660"/>
    </source>
</evidence>
<dbReference type="EMBL" id="MK431893">
    <property type="protein sequence ID" value="QIT06413.1"/>
    <property type="molecule type" value="Genomic_DNA"/>
</dbReference>
<keyword evidence="5 17" id="KW-0813">Transport</keyword>
<dbReference type="GO" id="GO:0005743">
    <property type="term" value="C:mitochondrial inner membrane"/>
    <property type="evidence" value="ECO:0007669"/>
    <property type="project" value="UniProtKB-SubCell"/>
</dbReference>
<feature type="transmembrane region" description="Helical" evidence="17">
    <location>
        <begin position="244"/>
        <end position="263"/>
    </location>
</feature>
<comment type="subcellular location">
    <subcellularLocation>
        <location evidence="2">Mitochondrion inner membrane</location>
        <topology evidence="2">Multi-pass membrane protein</topology>
    </subcellularLocation>
</comment>
<feature type="domain" description="NADH-Ubiquinone oxidoreductase (complex I) chain 5 N-terminal" evidence="19">
    <location>
        <begin position="43"/>
        <end position="91"/>
    </location>
</feature>
<keyword evidence="11 17" id="KW-1133">Transmembrane helix</keyword>
<feature type="transmembrane region" description="Helical" evidence="17">
    <location>
        <begin position="6"/>
        <end position="27"/>
    </location>
</feature>
<feature type="transmembrane region" description="Helical" evidence="17">
    <location>
        <begin position="181"/>
        <end position="206"/>
    </location>
</feature>
<evidence type="ECO:0000256" key="10">
    <source>
        <dbReference type="ARBA" id="ARBA00022982"/>
    </source>
</evidence>
<comment type="function">
    <text evidence="1">Core subunit of the mitochondrial membrane respiratory chain NADH dehydrogenase (Complex I) that is believed to belong to the minimal assembly required for catalysis. Complex I functions in the transfer of electrons from NADH to the respiratory chain. The immediate electron acceptor for the enzyme is believed to be ubiquinone.</text>
</comment>
<evidence type="ECO:0000256" key="12">
    <source>
        <dbReference type="ARBA" id="ARBA00023027"/>
    </source>
</evidence>
<feature type="transmembrane region" description="Helical" evidence="17">
    <location>
        <begin position="445"/>
        <end position="468"/>
    </location>
</feature>
<dbReference type="PANTHER" id="PTHR42829">
    <property type="entry name" value="NADH-UBIQUINONE OXIDOREDUCTASE CHAIN 5"/>
    <property type="match status" value="1"/>
</dbReference>
<dbReference type="InterPro" id="IPR001516">
    <property type="entry name" value="Proton_antipo_N"/>
</dbReference>
<keyword evidence="9" id="KW-1278">Translocase</keyword>
<dbReference type="EC" id="7.1.1.2" evidence="3 17"/>
<sequence>MNLFLGFSVFIGCFSLILSFFMMLIGIELFSSQLCCMVEWDIFSLGGVLIKACFLFDQLSILYGGVVMLISGVVFIYSSVYLAGDVNFRRFILLVILFVGSMFLMIFSPNLISILLGWDGLGLVSYCLVIYYQNVKSNSAGMITILSNRVGDLAILISISWLLNFGDWNFIYFSYLVEDKFVLLVFGLVMIAAMTKSAQVPFSAWLPAAMAAPTPVSSLVHSSTLVTAGVYLMIRFSSFLEMNLVLLTVGILTLFMSGLGANFEMDLSKVIALSTLSQLGFMMLGVSIGMSELAYFHMVTHALFKSLLFLCAGIYIHSNFNSQNVMLLGGLGKMSPVVSLFFMVSSLSLCGFPFLGGFYSKDLLLLMFLPISLNFVFLFMVMTGVFFTICYSVRLVLWSYFSGFKGKSFLGMGENLVMLVPMSFLFIMAVSGGSIFSWVFITPSILYMIGNLGLVMLLALCLLPFLVYQKMFLGNGMFSGVLLEKWFSLMWGLSILTSWMFIPLLGSSIKTLKSIDQGWLELLGSQGVYGNFMFVVGLFENFIFKGLSGLMLLFMIMVLFLILII</sequence>